<reference evidence="2" key="1">
    <citation type="journal article" date="2014" name="Genome Announc.">
        <title>Draft genome sequence of the plant-pathogenic soil fungus Rhizoctonia solani anastomosis group 3 strain Rhs1AP.</title>
        <authorList>
            <person name="Cubeta M.A."/>
            <person name="Thomas E."/>
            <person name="Dean R.A."/>
            <person name="Jabaji S."/>
            <person name="Neate S.M."/>
            <person name="Tavantzis S."/>
            <person name="Toda T."/>
            <person name="Vilgalys R."/>
            <person name="Bharathan N."/>
            <person name="Fedorova-Abrams N."/>
            <person name="Pakala S.B."/>
            <person name="Pakala S.M."/>
            <person name="Zafar N."/>
            <person name="Joardar V."/>
            <person name="Losada L."/>
            <person name="Nierman W.C."/>
        </authorList>
    </citation>
    <scope>NUCLEOTIDE SEQUENCE [LARGE SCALE GENOMIC DNA]</scope>
    <source>
        <strain evidence="2">AG-3</strain>
    </source>
</reference>
<sequence>MRVLVLGWDLRLTSSSPRKRKRLFLPECESQSSSKRRSRFRIHLRQRSWATWERGKPKRKMQSPRTSCYPILDTRRLSGYIPTMKIRAPRSYPVLNLRLHRRPKSPRS</sequence>
<dbReference type="AlphaFoldDB" id="X8JE07"/>
<accession>X8JE07</accession>
<organism evidence="1 2">
    <name type="scientific">Rhizoctonia solani AG-3 Rhs1AP</name>
    <dbReference type="NCBI Taxonomy" id="1086054"/>
    <lineage>
        <taxon>Eukaryota</taxon>
        <taxon>Fungi</taxon>
        <taxon>Dikarya</taxon>
        <taxon>Basidiomycota</taxon>
        <taxon>Agaricomycotina</taxon>
        <taxon>Agaricomycetes</taxon>
        <taxon>Cantharellales</taxon>
        <taxon>Ceratobasidiaceae</taxon>
        <taxon>Rhizoctonia</taxon>
    </lineage>
</organism>
<proteinExistence type="predicted"/>
<evidence type="ECO:0000313" key="1">
    <source>
        <dbReference type="EMBL" id="EUC61977.1"/>
    </source>
</evidence>
<gene>
    <name evidence="1" type="ORF">RSOL_411280</name>
</gene>
<dbReference type="EMBL" id="JATN01000318">
    <property type="protein sequence ID" value="EUC61977.1"/>
    <property type="molecule type" value="Genomic_DNA"/>
</dbReference>
<evidence type="ECO:0000313" key="2">
    <source>
        <dbReference type="Proteomes" id="UP000030108"/>
    </source>
</evidence>
<protein>
    <submittedName>
        <fullName evidence="1">Uncharacterized protein</fullName>
    </submittedName>
</protein>
<dbReference type="Proteomes" id="UP000030108">
    <property type="component" value="Unassembled WGS sequence"/>
</dbReference>
<comment type="caution">
    <text evidence="1">The sequence shown here is derived from an EMBL/GenBank/DDBJ whole genome shotgun (WGS) entry which is preliminary data.</text>
</comment>
<name>X8JE07_9AGAM</name>